<dbReference type="Proteomes" id="UP000594688">
    <property type="component" value="Chromosome"/>
</dbReference>
<name>A0A7T0BT62_9BACT</name>
<reference evidence="1 2" key="1">
    <citation type="submission" date="2020-02" db="EMBL/GenBank/DDBJ databases">
        <title>Genomic and physiological characterization of two novel Nitrospinaceae genera.</title>
        <authorList>
            <person name="Mueller A.J."/>
            <person name="Jung M.-Y."/>
            <person name="Strachan C.R."/>
            <person name="Herbold C.W."/>
            <person name="Kirkegaard R.H."/>
            <person name="Daims H."/>
        </authorList>
    </citation>
    <scope>NUCLEOTIDE SEQUENCE [LARGE SCALE GENOMIC DNA]</scope>
    <source>
        <strain evidence="1">EB</strain>
    </source>
</reference>
<dbReference type="SUPFAM" id="SSF56112">
    <property type="entry name" value="Protein kinase-like (PK-like)"/>
    <property type="match status" value="1"/>
</dbReference>
<dbReference type="InterPro" id="IPR011009">
    <property type="entry name" value="Kinase-like_dom_sf"/>
</dbReference>
<dbReference type="EMBL" id="CP048685">
    <property type="protein sequence ID" value="QPJ60448.1"/>
    <property type="molecule type" value="Genomic_DNA"/>
</dbReference>
<dbReference type="KEGG" id="nli:G3M70_00505"/>
<organism evidence="1 2">
    <name type="scientific">Candidatus Nitronauta litoralis</name>
    <dbReference type="NCBI Taxonomy" id="2705533"/>
    <lineage>
        <taxon>Bacteria</taxon>
        <taxon>Pseudomonadati</taxon>
        <taxon>Nitrospinota/Tectimicrobiota group</taxon>
        <taxon>Nitrospinota</taxon>
        <taxon>Nitrospinia</taxon>
        <taxon>Nitrospinales</taxon>
        <taxon>Nitrospinaceae</taxon>
        <taxon>Candidatus Nitronauta</taxon>
    </lineage>
</organism>
<evidence type="ECO:0008006" key="3">
    <source>
        <dbReference type="Google" id="ProtNLM"/>
    </source>
</evidence>
<gene>
    <name evidence="1" type="ORF">G3M70_00505</name>
</gene>
<sequence length="307" mass="35111">MLVKIGNKKLDFNPDVICWQHQSSPLTRFGVWSSDSGPIFVKRFSEKPAGWDLLKTIKGKKLHNTPTVLALFEGKKEYFAFFEWLQGEILSQILQKGKTKEFFGVEGLQIEQKNHLIISIYGTFSNLHRLEFWYPDLDFKNVFISPSKSGFRACLIDLDSCVGFGEPALPDQVSQRYWEGLITTYKEAGKPFLKKGLNEFHRDISAHGRSLNQSMLLLFAYAIQRIGKVPPEAPLFSPMISPQNPISKEVRRLHKGWSGNQNLEKDLHIWLANHLKITPGELTNITSRLTPSFPTGIRSFFSRWLGN</sequence>
<evidence type="ECO:0000313" key="1">
    <source>
        <dbReference type="EMBL" id="QPJ60448.1"/>
    </source>
</evidence>
<accession>A0A7T0BT62</accession>
<proteinExistence type="predicted"/>
<dbReference type="AlphaFoldDB" id="A0A7T0BT62"/>
<protein>
    <recommendedName>
        <fullName evidence="3">Protein kinase domain-containing protein</fullName>
    </recommendedName>
</protein>
<evidence type="ECO:0000313" key="2">
    <source>
        <dbReference type="Proteomes" id="UP000594688"/>
    </source>
</evidence>